<evidence type="ECO:0000256" key="5">
    <source>
        <dbReference type="ARBA" id="ARBA00023136"/>
    </source>
</evidence>
<evidence type="ECO:0000256" key="4">
    <source>
        <dbReference type="ARBA" id="ARBA00022989"/>
    </source>
</evidence>
<feature type="transmembrane region" description="Helical" evidence="6">
    <location>
        <begin position="12"/>
        <end position="32"/>
    </location>
</feature>
<accession>A0A932MN44</accession>
<dbReference type="Gene3D" id="1.10.3730.20">
    <property type="match status" value="1"/>
</dbReference>
<dbReference type="PANTHER" id="PTHR32322">
    <property type="entry name" value="INNER MEMBRANE TRANSPORTER"/>
    <property type="match status" value="1"/>
</dbReference>
<feature type="transmembrane region" description="Helical" evidence="6">
    <location>
        <begin position="127"/>
        <end position="147"/>
    </location>
</feature>
<dbReference type="Proteomes" id="UP000782312">
    <property type="component" value="Unassembled WGS sequence"/>
</dbReference>
<organism evidence="8 9">
    <name type="scientific">Tectimicrobiota bacterium</name>
    <dbReference type="NCBI Taxonomy" id="2528274"/>
    <lineage>
        <taxon>Bacteria</taxon>
        <taxon>Pseudomonadati</taxon>
        <taxon>Nitrospinota/Tectimicrobiota group</taxon>
        <taxon>Candidatus Tectimicrobiota</taxon>
    </lineage>
</organism>
<evidence type="ECO:0000256" key="3">
    <source>
        <dbReference type="ARBA" id="ARBA00022692"/>
    </source>
</evidence>
<dbReference type="InterPro" id="IPR050638">
    <property type="entry name" value="AA-Vitamin_Transporters"/>
</dbReference>
<evidence type="ECO:0000256" key="1">
    <source>
        <dbReference type="ARBA" id="ARBA00004141"/>
    </source>
</evidence>
<feature type="transmembrane region" description="Helical" evidence="6">
    <location>
        <begin position="99"/>
        <end position="115"/>
    </location>
</feature>
<keyword evidence="5 6" id="KW-0472">Membrane</keyword>
<proteinExistence type="inferred from homology"/>
<dbReference type="PANTHER" id="PTHR32322:SF2">
    <property type="entry name" value="EAMA DOMAIN-CONTAINING PROTEIN"/>
    <property type="match status" value="1"/>
</dbReference>
<dbReference type="InterPro" id="IPR000620">
    <property type="entry name" value="EamA_dom"/>
</dbReference>
<reference evidence="8" key="1">
    <citation type="submission" date="2020-07" db="EMBL/GenBank/DDBJ databases">
        <title>Huge and variable diversity of episymbiotic CPR bacteria and DPANN archaea in groundwater ecosystems.</title>
        <authorList>
            <person name="He C.Y."/>
            <person name="Keren R."/>
            <person name="Whittaker M."/>
            <person name="Farag I.F."/>
            <person name="Doudna J."/>
            <person name="Cate J.H.D."/>
            <person name="Banfield J.F."/>
        </authorList>
    </citation>
    <scope>NUCLEOTIDE SEQUENCE</scope>
    <source>
        <strain evidence="8">NC_groundwater_763_Ag_S-0.2um_68_21</strain>
    </source>
</reference>
<name>A0A932MN44_UNCTE</name>
<keyword evidence="4 6" id="KW-1133">Transmembrane helix</keyword>
<dbReference type="SUPFAM" id="SSF103481">
    <property type="entry name" value="Multidrug resistance efflux transporter EmrE"/>
    <property type="match status" value="2"/>
</dbReference>
<dbReference type="EMBL" id="JACPUR010000027">
    <property type="protein sequence ID" value="MBI3128320.1"/>
    <property type="molecule type" value="Genomic_DNA"/>
</dbReference>
<protein>
    <submittedName>
        <fullName evidence="8">DMT family transporter</fullName>
    </submittedName>
</protein>
<dbReference type="Pfam" id="PF00892">
    <property type="entry name" value="EamA"/>
    <property type="match status" value="2"/>
</dbReference>
<evidence type="ECO:0000259" key="7">
    <source>
        <dbReference type="Pfam" id="PF00892"/>
    </source>
</evidence>
<gene>
    <name evidence="8" type="ORF">HYZ11_12000</name>
</gene>
<feature type="transmembrane region" description="Helical" evidence="6">
    <location>
        <begin position="246"/>
        <end position="263"/>
    </location>
</feature>
<evidence type="ECO:0000313" key="8">
    <source>
        <dbReference type="EMBL" id="MBI3128320.1"/>
    </source>
</evidence>
<feature type="transmembrane region" description="Helical" evidence="6">
    <location>
        <begin position="74"/>
        <end position="92"/>
    </location>
</feature>
<feature type="domain" description="EamA" evidence="7">
    <location>
        <begin position="2"/>
        <end position="115"/>
    </location>
</feature>
<feature type="domain" description="EamA" evidence="7">
    <location>
        <begin position="128"/>
        <end position="263"/>
    </location>
</feature>
<keyword evidence="3 6" id="KW-0812">Transmembrane</keyword>
<feature type="transmembrane region" description="Helical" evidence="6">
    <location>
        <begin position="159"/>
        <end position="178"/>
    </location>
</feature>
<dbReference type="GO" id="GO:0016020">
    <property type="term" value="C:membrane"/>
    <property type="evidence" value="ECO:0007669"/>
    <property type="project" value="UniProtKB-SubCell"/>
</dbReference>
<comment type="caution">
    <text evidence="8">The sequence shown here is derived from an EMBL/GenBank/DDBJ whole genome shotgun (WGS) entry which is preliminary data.</text>
</comment>
<sequence>MAKIGLRGMEPFTFLWLRSLASALTVFAWILWRRGPLLPPRGNPDFWWNTALHNLNFLIFYHAVQYTTAGRASLFLYIQPILLTAFAAYFLPEERIGRRAVLGFAASAAGLVLLFSDKLSSGGGSTWLGDALTLLAAVVWSSQSLFLKVRLKGVDPFRITAWTQLMAVLPFLLLAVWWGRWWPDFTDPDVLTGVLYSGMVGTGLAMVLWVRLLAEYPAGRVSSFMFLCPVFGVFLGALLLAETLSALMLAGAALVAAGIYLVNSKKKRAGEAREAIPHPVPRA</sequence>
<feature type="transmembrane region" description="Helical" evidence="6">
    <location>
        <begin position="221"/>
        <end position="240"/>
    </location>
</feature>
<dbReference type="InterPro" id="IPR037185">
    <property type="entry name" value="EmrE-like"/>
</dbReference>
<feature type="transmembrane region" description="Helical" evidence="6">
    <location>
        <begin position="190"/>
        <end position="214"/>
    </location>
</feature>
<dbReference type="AlphaFoldDB" id="A0A932MN44"/>
<evidence type="ECO:0000256" key="6">
    <source>
        <dbReference type="SAM" id="Phobius"/>
    </source>
</evidence>
<comment type="subcellular location">
    <subcellularLocation>
        <location evidence="1">Membrane</location>
        <topology evidence="1">Multi-pass membrane protein</topology>
    </subcellularLocation>
</comment>
<comment type="similarity">
    <text evidence="2">Belongs to the EamA transporter family.</text>
</comment>
<evidence type="ECO:0000256" key="2">
    <source>
        <dbReference type="ARBA" id="ARBA00007362"/>
    </source>
</evidence>
<evidence type="ECO:0000313" key="9">
    <source>
        <dbReference type="Proteomes" id="UP000782312"/>
    </source>
</evidence>